<accession>Q021B4</accession>
<evidence type="ECO:0000256" key="1">
    <source>
        <dbReference type="SAM" id="SignalP"/>
    </source>
</evidence>
<dbReference type="KEGG" id="sus:Acid_3502"/>
<feature type="signal peptide" evidence="1">
    <location>
        <begin position="1"/>
        <end position="20"/>
    </location>
</feature>
<dbReference type="InterPro" id="IPR036866">
    <property type="entry name" value="RibonucZ/Hydroxyglut_hydro"/>
</dbReference>
<organism evidence="3">
    <name type="scientific">Solibacter usitatus (strain Ellin6076)</name>
    <dbReference type="NCBI Taxonomy" id="234267"/>
    <lineage>
        <taxon>Bacteria</taxon>
        <taxon>Pseudomonadati</taxon>
        <taxon>Acidobacteriota</taxon>
        <taxon>Terriglobia</taxon>
        <taxon>Bryobacterales</taxon>
        <taxon>Solibacteraceae</taxon>
        <taxon>Candidatus Solibacter</taxon>
    </lineage>
</organism>
<dbReference type="InterPro" id="IPR052926">
    <property type="entry name" value="Metallo-beta-lactamase_dom"/>
</dbReference>
<feature type="chain" id="PRO_5004162830" evidence="1">
    <location>
        <begin position="21"/>
        <end position="319"/>
    </location>
</feature>
<dbReference type="PANTHER" id="PTHR13754">
    <property type="entry name" value="METALLO-BETA-LACTAMASE SUPERFAMILY PROTEIN"/>
    <property type="match status" value="1"/>
</dbReference>
<dbReference type="HOGENOM" id="CLU_036012_0_0_0"/>
<dbReference type="PANTHER" id="PTHR13754:SF13">
    <property type="entry name" value="METALLO-BETA-LACTAMASE SUPERFAMILY PROTEIN (AFU_ORTHOLOGUE AFUA_3G07630)"/>
    <property type="match status" value="1"/>
</dbReference>
<sequence length="319" mass="34078" precursor="true">MMFLLRVLCLLSALISISHAQAPDHQVKRLKVTILSTMLADEGLGEWGFAALVEADGCQVLIDTGARPETVLSNARDLKIDLSSVRDVVITHFHPDHTGGLMTLRTEMKKQNPAALAQAHGATGIFYSRPMPGGAEGNPMIAIRPQYQASGGSFVEHAGPFELVPGVWLTGPIARKFPERNWGGSGKVRTPAGLVEDTVPDDQSVVVNTVDGLVVITGCGHAGIVNILTAVDSQFAHRPVQAVIGGLHLYSAKDEQVDWTGDRMKAFGVRYLMGAHCTGIESLYRLRARLGLTRQTAVVGAVGAYFTSTEGIHPGLVAQ</sequence>
<name>Q021B4_SOLUE</name>
<dbReference type="InterPro" id="IPR041712">
    <property type="entry name" value="DHPS-like_MBL-fold"/>
</dbReference>
<dbReference type="OrthoDB" id="9803916at2"/>
<dbReference type="EMBL" id="CP000473">
    <property type="protein sequence ID" value="ABJ84475.1"/>
    <property type="molecule type" value="Genomic_DNA"/>
</dbReference>
<dbReference type="Pfam" id="PF00753">
    <property type="entry name" value="Lactamase_B"/>
    <property type="match status" value="1"/>
</dbReference>
<dbReference type="AlphaFoldDB" id="Q021B4"/>
<dbReference type="Gene3D" id="3.60.15.10">
    <property type="entry name" value="Ribonuclease Z/Hydroxyacylglutathione hydrolase-like"/>
    <property type="match status" value="1"/>
</dbReference>
<dbReference type="SUPFAM" id="SSF56281">
    <property type="entry name" value="Metallo-hydrolase/oxidoreductase"/>
    <property type="match status" value="1"/>
</dbReference>
<dbReference type="CDD" id="cd07713">
    <property type="entry name" value="DHPS-like_MBL-fold"/>
    <property type="match status" value="1"/>
</dbReference>
<dbReference type="GO" id="GO:0016740">
    <property type="term" value="F:transferase activity"/>
    <property type="evidence" value="ECO:0007669"/>
    <property type="project" value="TreeGrafter"/>
</dbReference>
<dbReference type="STRING" id="234267.Acid_3502"/>
<proteinExistence type="predicted"/>
<keyword evidence="1" id="KW-0732">Signal</keyword>
<evidence type="ECO:0000259" key="2">
    <source>
        <dbReference type="Pfam" id="PF00753"/>
    </source>
</evidence>
<dbReference type="eggNOG" id="COG1237">
    <property type="taxonomic scope" value="Bacteria"/>
</dbReference>
<reference evidence="3" key="1">
    <citation type="submission" date="2006-10" db="EMBL/GenBank/DDBJ databases">
        <title>Complete sequence of Solibacter usitatus Ellin6076.</title>
        <authorList>
            <consortium name="US DOE Joint Genome Institute"/>
            <person name="Copeland A."/>
            <person name="Lucas S."/>
            <person name="Lapidus A."/>
            <person name="Barry K."/>
            <person name="Detter J.C."/>
            <person name="Glavina del Rio T."/>
            <person name="Hammon N."/>
            <person name="Israni S."/>
            <person name="Dalin E."/>
            <person name="Tice H."/>
            <person name="Pitluck S."/>
            <person name="Thompson L.S."/>
            <person name="Brettin T."/>
            <person name="Bruce D."/>
            <person name="Han C."/>
            <person name="Tapia R."/>
            <person name="Gilna P."/>
            <person name="Schmutz J."/>
            <person name="Larimer F."/>
            <person name="Land M."/>
            <person name="Hauser L."/>
            <person name="Kyrpides N."/>
            <person name="Mikhailova N."/>
            <person name="Janssen P.H."/>
            <person name="Kuske C.R."/>
            <person name="Richardson P."/>
        </authorList>
    </citation>
    <scope>NUCLEOTIDE SEQUENCE</scope>
    <source>
        <strain evidence="3">Ellin6076</strain>
    </source>
</reference>
<feature type="domain" description="Metallo-beta-lactamase" evidence="2">
    <location>
        <begin position="50"/>
        <end position="106"/>
    </location>
</feature>
<dbReference type="InParanoid" id="Q021B4"/>
<gene>
    <name evidence="3" type="ordered locus">Acid_3502</name>
</gene>
<protein>
    <submittedName>
        <fullName evidence="3">Beta-lactamase domain protein</fullName>
    </submittedName>
</protein>
<dbReference type="InterPro" id="IPR001279">
    <property type="entry name" value="Metallo-B-lactamas"/>
</dbReference>
<evidence type="ECO:0000313" key="3">
    <source>
        <dbReference type="EMBL" id="ABJ84475.1"/>
    </source>
</evidence>